<dbReference type="Pfam" id="PF07859">
    <property type="entry name" value="Abhydrolase_3"/>
    <property type="match status" value="1"/>
</dbReference>
<dbReference type="GO" id="GO:0016787">
    <property type="term" value="F:hydrolase activity"/>
    <property type="evidence" value="ECO:0007669"/>
    <property type="project" value="UniProtKB-KW"/>
</dbReference>
<name>A0A1L7W6Z8_FUSPR</name>
<feature type="domain" description="Alpha/beta hydrolase fold-3" evidence="2">
    <location>
        <begin position="87"/>
        <end position="297"/>
    </location>
</feature>
<evidence type="ECO:0000256" key="1">
    <source>
        <dbReference type="ARBA" id="ARBA00022801"/>
    </source>
</evidence>
<accession>A0A1L7W6Z8</accession>
<evidence type="ECO:0000313" key="3">
    <source>
        <dbReference type="EMBL" id="CZR48151.1"/>
    </source>
</evidence>
<dbReference type="PANTHER" id="PTHR48081:SF8">
    <property type="entry name" value="ALPHA_BETA HYDROLASE FOLD-3 DOMAIN-CONTAINING PROTEIN-RELATED"/>
    <property type="match status" value="1"/>
</dbReference>
<dbReference type="Gene3D" id="3.40.50.1820">
    <property type="entry name" value="alpha/beta hydrolase"/>
    <property type="match status" value="1"/>
</dbReference>
<dbReference type="InterPro" id="IPR050300">
    <property type="entry name" value="GDXG_lipolytic_enzyme"/>
</dbReference>
<protein>
    <submittedName>
        <fullName evidence="3">Related to lipase/esterase</fullName>
    </submittedName>
</protein>
<dbReference type="InterPro" id="IPR029058">
    <property type="entry name" value="AB_hydrolase_fold"/>
</dbReference>
<dbReference type="SUPFAM" id="SSF53474">
    <property type="entry name" value="alpha/beta-Hydrolases"/>
    <property type="match status" value="1"/>
</dbReference>
<dbReference type="Proteomes" id="UP000183971">
    <property type="component" value="Unassembled WGS sequence"/>
</dbReference>
<dbReference type="VEuPathDB" id="FungiDB:FPRO_12761"/>
<evidence type="ECO:0000313" key="4">
    <source>
        <dbReference type="Proteomes" id="UP000183971"/>
    </source>
</evidence>
<gene>
    <name evidence="3" type="ORF">FPRO_12761</name>
</gene>
<dbReference type="EMBL" id="FJOF01000013">
    <property type="protein sequence ID" value="CZR48151.1"/>
    <property type="molecule type" value="Genomic_DNA"/>
</dbReference>
<keyword evidence="1" id="KW-0378">Hydrolase</keyword>
<dbReference type="PANTHER" id="PTHR48081">
    <property type="entry name" value="AB HYDROLASE SUPERFAMILY PROTEIN C4A8.06C"/>
    <property type="match status" value="1"/>
</dbReference>
<dbReference type="GeneID" id="42057625"/>
<comment type="caution">
    <text evidence="3">The sequence shown here is derived from an EMBL/GenBank/DDBJ whole genome shotgun (WGS) entry which is preliminary data.</text>
</comment>
<sequence length="320" mass="34836">MTLKYDPEFEAVHDAFGKMFKLEPLSLDDIEGSARRREASMQAFIPKQVVHPDVEQATHLIDTSDGHTITVVSFRKRDSQSSPGSALLHFHGGGMIMGSAEGGAMILSALVMETSIPVFSVNYRLAPEFKGPIPAQDGYAALLWLQNRADEFNVDPARIALLGYSGGGGVAAGVGLIARDRDLQPPLAKQILIYPMLDDRNLVENEGLKPLATWTFEENKVGWTGLLGGQAGKPDALVSQYAAPARATNTANLPPTYLDTGDLDIFRDEVVTYAARLLEQNVPVELHVYPGVPHAFELIAPNIGVSKRAVENRRRAMTDF</sequence>
<reference evidence="4" key="1">
    <citation type="journal article" date="2016" name="Genome Biol. Evol.">
        <title>Comparative 'omics' of the Fusarium fujikuroi species complex highlights differences in genetic potential and metabolite synthesis.</title>
        <authorList>
            <person name="Niehaus E.-M."/>
            <person name="Muensterkoetter M."/>
            <person name="Proctor R.H."/>
            <person name="Brown D.W."/>
            <person name="Sharon A."/>
            <person name="Idan Y."/>
            <person name="Oren-Young L."/>
            <person name="Sieber C.M."/>
            <person name="Novak O."/>
            <person name="Pencik A."/>
            <person name="Tarkowska D."/>
            <person name="Hromadova K."/>
            <person name="Freeman S."/>
            <person name="Maymon M."/>
            <person name="Elazar M."/>
            <person name="Youssef S.A."/>
            <person name="El-Shabrawy E.S.M."/>
            <person name="Shalaby A.B.A."/>
            <person name="Houterman P."/>
            <person name="Brock N.L."/>
            <person name="Burkhardt I."/>
            <person name="Tsavkelova E.A."/>
            <person name="Dickschat J.S."/>
            <person name="Galuszka P."/>
            <person name="Gueldener U."/>
            <person name="Tudzynski B."/>
        </authorList>
    </citation>
    <scope>NUCLEOTIDE SEQUENCE [LARGE SCALE GENOMIC DNA]</scope>
    <source>
        <strain evidence="4">ET1</strain>
    </source>
</reference>
<dbReference type="RefSeq" id="XP_031088684.1">
    <property type="nucleotide sequence ID" value="XM_031223312.1"/>
</dbReference>
<evidence type="ECO:0000259" key="2">
    <source>
        <dbReference type="Pfam" id="PF07859"/>
    </source>
</evidence>
<proteinExistence type="predicted"/>
<keyword evidence="4" id="KW-1185">Reference proteome</keyword>
<organism evidence="3 4">
    <name type="scientific">Fusarium proliferatum (strain ET1)</name>
    <name type="common">Orchid endophyte fungus</name>
    <dbReference type="NCBI Taxonomy" id="1227346"/>
    <lineage>
        <taxon>Eukaryota</taxon>
        <taxon>Fungi</taxon>
        <taxon>Dikarya</taxon>
        <taxon>Ascomycota</taxon>
        <taxon>Pezizomycotina</taxon>
        <taxon>Sordariomycetes</taxon>
        <taxon>Hypocreomycetidae</taxon>
        <taxon>Hypocreales</taxon>
        <taxon>Nectriaceae</taxon>
        <taxon>Fusarium</taxon>
        <taxon>Fusarium fujikuroi species complex</taxon>
    </lineage>
</organism>
<dbReference type="InterPro" id="IPR013094">
    <property type="entry name" value="AB_hydrolase_3"/>
</dbReference>
<dbReference type="AlphaFoldDB" id="A0A1L7W6Z8"/>